<gene>
    <name evidence="5" type="ORF">C7M71_009140</name>
</gene>
<sequence length="149" mass="15383">MRPTGRLRPRTRPPLTAGGADFTRFRTAPPAPSRAPSGHARAEQARTSALRRPPADGGSGCTATYPIPSQWNDGFTGDVKISCAAGSSRNGWKVTWTYGVGQKITQAWNADCTQSGAAATCTNASYNGAVPAGGSTSFGSNPIPTVTLS</sequence>
<dbReference type="PROSITE" id="PS51173">
    <property type="entry name" value="CBM2"/>
    <property type="match status" value="1"/>
</dbReference>
<feature type="compositionally biased region" description="Basic residues" evidence="3">
    <location>
        <begin position="1"/>
        <end position="11"/>
    </location>
</feature>
<keyword evidence="2" id="KW-0119">Carbohydrate metabolism</keyword>
<dbReference type="SMART" id="SM00637">
    <property type="entry name" value="CBD_II"/>
    <property type="match status" value="1"/>
</dbReference>
<dbReference type="InterPro" id="IPR012291">
    <property type="entry name" value="CBM2_carb-bd_dom_sf"/>
</dbReference>
<dbReference type="InterPro" id="IPR008965">
    <property type="entry name" value="CBM2/CBM3_carb-bd_dom_sf"/>
</dbReference>
<organism evidence="5 6">
    <name type="scientific">Peterkaempfera bronchialis</name>
    <dbReference type="NCBI Taxonomy" id="2126346"/>
    <lineage>
        <taxon>Bacteria</taxon>
        <taxon>Bacillati</taxon>
        <taxon>Actinomycetota</taxon>
        <taxon>Actinomycetes</taxon>
        <taxon>Kitasatosporales</taxon>
        <taxon>Streptomycetaceae</taxon>
        <taxon>Peterkaempfera</taxon>
    </lineage>
</organism>
<feature type="region of interest" description="Disordered" evidence="3">
    <location>
        <begin position="1"/>
        <end position="67"/>
    </location>
</feature>
<dbReference type="Proteomes" id="UP000249340">
    <property type="component" value="Chromosome"/>
</dbReference>
<keyword evidence="1" id="KW-0732">Signal</keyword>
<dbReference type="KEGG" id="stri:C7M71_009140"/>
<protein>
    <recommendedName>
        <fullName evidence="4">CBM2 domain-containing protein</fullName>
    </recommendedName>
</protein>
<dbReference type="Gene3D" id="2.60.40.290">
    <property type="match status" value="1"/>
</dbReference>
<dbReference type="AlphaFoldDB" id="A0A345T5N6"/>
<evidence type="ECO:0000313" key="6">
    <source>
        <dbReference type="Proteomes" id="UP000249340"/>
    </source>
</evidence>
<dbReference type="InterPro" id="IPR001919">
    <property type="entry name" value="CBD2"/>
</dbReference>
<reference evidence="6" key="1">
    <citation type="submission" date="2018-07" db="EMBL/GenBank/DDBJ databases">
        <title>Streptacidiphilus bronchialis DSM 106435 chromosome.</title>
        <authorList>
            <person name="Batra D."/>
            <person name="Gulvik C.A."/>
        </authorList>
    </citation>
    <scope>NUCLEOTIDE SEQUENCE [LARGE SCALE GENOMIC DNA]</scope>
    <source>
        <strain evidence="6">DSM 106435</strain>
    </source>
</reference>
<dbReference type="SUPFAM" id="SSF49384">
    <property type="entry name" value="Carbohydrate-binding domain"/>
    <property type="match status" value="1"/>
</dbReference>
<evidence type="ECO:0000256" key="2">
    <source>
        <dbReference type="ARBA" id="ARBA00023326"/>
    </source>
</evidence>
<name>A0A345T5N6_9ACTN</name>
<dbReference type="GO" id="GO:0004553">
    <property type="term" value="F:hydrolase activity, hydrolyzing O-glycosyl compounds"/>
    <property type="evidence" value="ECO:0007669"/>
    <property type="project" value="InterPro"/>
</dbReference>
<dbReference type="EMBL" id="CP031264">
    <property type="protein sequence ID" value="AXI81291.1"/>
    <property type="molecule type" value="Genomic_DNA"/>
</dbReference>
<dbReference type="OrthoDB" id="3401948at2"/>
<accession>A0A345T5N6</accession>
<dbReference type="RefSeq" id="WP_111491084.1">
    <property type="nucleotide sequence ID" value="NZ_CP031264.1"/>
</dbReference>
<evidence type="ECO:0000256" key="1">
    <source>
        <dbReference type="ARBA" id="ARBA00022729"/>
    </source>
</evidence>
<evidence type="ECO:0000256" key="3">
    <source>
        <dbReference type="SAM" id="MobiDB-lite"/>
    </source>
</evidence>
<proteinExistence type="predicted"/>
<keyword evidence="2" id="KW-0624">Polysaccharide degradation</keyword>
<dbReference type="GO" id="GO:0030247">
    <property type="term" value="F:polysaccharide binding"/>
    <property type="evidence" value="ECO:0007669"/>
    <property type="project" value="UniProtKB-UniRule"/>
</dbReference>
<evidence type="ECO:0000313" key="5">
    <source>
        <dbReference type="EMBL" id="AXI81291.1"/>
    </source>
</evidence>
<dbReference type="Pfam" id="PF00553">
    <property type="entry name" value="CBM_2"/>
    <property type="match status" value="1"/>
</dbReference>
<evidence type="ECO:0000259" key="4">
    <source>
        <dbReference type="PROSITE" id="PS51173"/>
    </source>
</evidence>
<keyword evidence="6" id="KW-1185">Reference proteome</keyword>
<dbReference type="GO" id="GO:0000272">
    <property type="term" value="P:polysaccharide catabolic process"/>
    <property type="evidence" value="ECO:0007669"/>
    <property type="project" value="UniProtKB-KW"/>
</dbReference>
<feature type="domain" description="CBM2" evidence="4">
    <location>
        <begin position="54"/>
        <end position="149"/>
    </location>
</feature>